<feature type="compositionally biased region" description="Polar residues" evidence="1">
    <location>
        <begin position="390"/>
        <end position="400"/>
    </location>
</feature>
<feature type="compositionally biased region" description="Low complexity" evidence="1">
    <location>
        <begin position="509"/>
        <end position="518"/>
    </location>
</feature>
<dbReference type="AlphaFoldDB" id="A0A2T7PJ48"/>
<feature type="region of interest" description="Disordered" evidence="1">
    <location>
        <begin position="67"/>
        <end position="196"/>
    </location>
</feature>
<dbReference type="Proteomes" id="UP000245119">
    <property type="component" value="Linkage Group LG3"/>
</dbReference>
<name>A0A2T7PJ48_POMCA</name>
<feature type="compositionally biased region" description="Basic and acidic residues" evidence="1">
    <location>
        <begin position="519"/>
        <end position="532"/>
    </location>
</feature>
<feature type="region of interest" description="Disordered" evidence="1">
    <location>
        <begin position="288"/>
        <end position="446"/>
    </location>
</feature>
<reference evidence="2 3" key="1">
    <citation type="submission" date="2018-04" db="EMBL/GenBank/DDBJ databases">
        <title>The genome of golden apple snail Pomacea canaliculata provides insight into stress tolerance and invasive adaptation.</title>
        <authorList>
            <person name="Liu C."/>
            <person name="Liu B."/>
            <person name="Ren Y."/>
            <person name="Zhang Y."/>
            <person name="Wang H."/>
            <person name="Li S."/>
            <person name="Jiang F."/>
            <person name="Yin L."/>
            <person name="Zhang G."/>
            <person name="Qian W."/>
            <person name="Fan W."/>
        </authorList>
    </citation>
    <scope>NUCLEOTIDE SEQUENCE [LARGE SCALE GENOMIC DNA]</scope>
    <source>
        <strain evidence="2">SZHN2017</strain>
        <tissue evidence="2">Muscle</tissue>
    </source>
</reference>
<organism evidence="2 3">
    <name type="scientific">Pomacea canaliculata</name>
    <name type="common">Golden apple snail</name>
    <dbReference type="NCBI Taxonomy" id="400727"/>
    <lineage>
        <taxon>Eukaryota</taxon>
        <taxon>Metazoa</taxon>
        <taxon>Spiralia</taxon>
        <taxon>Lophotrochozoa</taxon>
        <taxon>Mollusca</taxon>
        <taxon>Gastropoda</taxon>
        <taxon>Caenogastropoda</taxon>
        <taxon>Architaenioglossa</taxon>
        <taxon>Ampullarioidea</taxon>
        <taxon>Ampullariidae</taxon>
        <taxon>Pomacea</taxon>
    </lineage>
</organism>
<evidence type="ECO:0000256" key="1">
    <source>
        <dbReference type="SAM" id="MobiDB-lite"/>
    </source>
</evidence>
<feature type="region of interest" description="Disordered" evidence="1">
    <location>
        <begin position="740"/>
        <end position="765"/>
    </location>
</feature>
<feature type="compositionally biased region" description="Basic and acidic residues" evidence="1">
    <location>
        <begin position="161"/>
        <end position="176"/>
    </location>
</feature>
<feature type="compositionally biased region" description="Polar residues" evidence="1">
    <location>
        <begin position="298"/>
        <end position="319"/>
    </location>
</feature>
<feature type="compositionally biased region" description="Polar residues" evidence="1">
    <location>
        <begin position="85"/>
        <end position="94"/>
    </location>
</feature>
<dbReference type="EMBL" id="PZQS01000003">
    <property type="protein sequence ID" value="PVD33448.1"/>
    <property type="molecule type" value="Genomic_DNA"/>
</dbReference>
<protein>
    <submittedName>
        <fullName evidence="2">Uncharacterized protein</fullName>
    </submittedName>
</protein>
<evidence type="ECO:0000313" key="2">
    <source>
        <dbReference type="EMBL" id="PVD33448.1"/>
    </source>
</evidence>
<feature type="compositionally biased region" description="Polar residues" evidence="1">
    <location>
        <begin position="125"/>
        <end position="134"/>
    </location>
</feature>
<feature type="compositionally biased region" description="Basic residues" evidence="1">
    <location>
        <begin position="431"/>
        <end position="443"/>
    </location>
</feature>
<accession>A0A2T7PJ48</accession>
<feature type="compositionally biased region" description="Basic and acidic residues" evidence="1">
    <location>
        <begin position="740"/>
        <end position="753"/>
    </location>
</feature>
<feature type="compositionally biased region" description="Polar residues" evidence="1">
    <location>
        <begin position="408"/>
        <end position="427"/>
    </location>
</feature>
<proteinExistence type="predicted"/>
<evidence type="ECO:0000313" key="3">
    <source>
        <dbReference type="Proteomes" id="UP000245119"/>
    </source>
</evidence>
<feature type="compositionally biased region" description="Polar residues" evidence="1">
    <location>
        <begin position="614"/>
        <end position="627"/>
    </location>
</feature>
<gene>
    <name evidence="2" type="ORF">C0Q70_04704</name>
</gene>
<feature type="region of interest" description="Disordered" evidence="1">
    <location>
        <begin position="474"/>
        <end position="716"/>
    </location>
</feature>
<feature type="compositionally biased region" description="Polar residues" evidence="1">
    <location>
        <begin position="342"/>
        <end position="359"/>
    </location>
</feature>
<feature type="compositionally biased region" description="Basic and acidic residues" evidence="1">
    <location>
        <begin position="97"/>
        <end position="106"/>
    </location>
</feature>
<feature type="compositionally biased region" description="Polar residues" evidence="1">
    <location>
        <begin position="647"/>
        <end position="659"/>
    </location>
</feature>
<feature type="compositionally biased region" description="Basic and acidic residues" evidence="1">
    <location>
        <begin position="576"/>
        <end position="588"/>
    </location>
</feature>
<feature type="compositionally biased region" description="Basic and acidic residues" evidence="1">
    <location>
        <begin position="71"/>
        <end position="84"/>
    </location>
</feature>
<keyword evidence="3" id="KW-1185">Reference proteome</keyword>
<feature type="compositionally biased region" description="Basic residues" evidence="1">
    <location>
        <begin position="486"/>
        <end position="502"/>
    </location>
</feature>
<sequence>MSADEEQCLSRLPLSVKRQSPEEKKLVKNSIPSLAGLTVVLPWTFRYSDSSSRDLLDSEIVLAQSDSATAHGREDIAETGEKQIRSSCSPTPLQKTAVDESRRLDGPLEAEEQTDEDGQKVASISGLSDTASSTKDSEHHQTSELTAPDSQCPRVESATKTSEKTGEEKSKGHLKEGSVSPLLETASSPLDSEHYIPSKSTEKIGEQTGEGGLQAAPVQVLLDTVSSPLDSDHYMHSKMIGTASEPTLRDTKMSLPDTGFISDGHLPKEMDDSGEIVMRKESILDMLDTVGSPMDSGQPCQPTDTTSFLEASESGSNDSVKVKETEDIPETASEAGSHDVSSRQTTTEPQDTGFQTDSQYAEAPVETVSEDDTRNSVSPNLPDDEKQDCNRSAVTSSRTNHLARVETWSRSPSLVPQKVKTTGSLELQKSPAKKYKKLKRRSSRRDNLNKRCEELLLPINKWKTLLDGILPANEESTPTLWSSGSRRSRRTNNPNTKHRKRSASQNAASSLSTKTTLDTSDKQPRPPFHLDDTTEASSGPSPPKGMVGAQKKRTSLRTYNPSSGKLPKVTESNSAPREDRFPHGDESGAHVSRSRLTKALDASTNRSLPLDPCPSSSHQFKTDNITIPQVKKNPSHMSKSRNDARSDSTSSNILTTVTSLPCPPGQQPKDPHLQSLTSSCPSSAHKLQKTAHKQPVREMTAVSQSNSEKKGTGLPYCSKRMSTADIEAWLLEEQNKQEWKGRRVQKETHPTREKLRRPASSSDGPRLQTFEILEDGVHHKPTSKVRLLGVVRGKRRQTGLCPMSTHYSHIGTQECAKVHHIVDNPYAVKKALNRCRRDGETVRDHYSRGGWRSKITGYGATFDLQNNWTCTFTIHMASAETAAPLQLASLNRR</sequence>
<comment type="caution">
    <text evidence="2">The sequence shown here is derived from an EMBL/GenBank/DDBJ whole genome shotgun (WGS) entry which is preliminary data.</text>
</comment>